<dbReference type="InterPro" id="IPR000182">
    <property type="entry name" value="GNAT_dom"/>
</dbReference>
<dbReference type="SUPFAM" id="SSF55729">
    <property type="entry name" value="Acyl-CoA N-acyltransferases (Nat)"/>
    <property type="match status" value="1"/>
</dbReference>
<dbReference type="PROSITE" id="PS51186">
    <property type="entry name" value="GNAT"/>
    <property type="match status" value="1"/>
</dbReference>
<dbReference type="AlphaFoldDB" id="A0A369VKF7"/>
<evidence type="ECO:0000256" key="2">
    <source>
        <dbReference type="ARBA" id="ARBA00023315"/>
    </source>
</evidence>
<dbReference type="Gene3D" id="3.40.630.30">
    <property type="match status" value="1"/>
</dbReference>
<comment type="caution">
    <text evidence="4">The sequence shown here is derived from an EMBL/GenBank/DDBJ whole genome shotgun (WGS) entry which is preliminary data.</text>
</comment>
<evidence type="ECO:0000256" key="1">
    <source>
        <dbReference type="ARBA" id="ARBA00022679"/>
    </source>
</evidence>
<keyword evidence="2" id="KW-0012">Acyltransferase</keyword>
<sequence>MPASASPTPHLRPLGEGGDRERLRALCPRLSPRSRHLRFQGAVNELSDSLLEQLLDLDHRQREALVAMADDQILGVARYAADDDPRRAEVAVVVADEWQRRGIAAQLVTRLADTAVEHSIRTFTASVLRDNNEARRLIGAVAPRHHLANAADGLRFSWDIASGLQRADAPRVDLRTPR</sequence>
<organism evidence="4 5">
    <name type="scientific">Streptomyces parvulus</name>
    <dbReference type="NCBI Taxonomy" id="146923"/>
    <lineage>
        <taxon>Bacteria</taxon>
        <taxon>Bacillati</taxon>
        <taxon>Actinomycetota</taxon>
        <taxon>Actinomycetes</taxon>
        <taxon>Kitasatosporales</taxon>
        <taxon>Streptomycetaceae</taxon>
        <taxon>Streptomyces</taxon>
    </lineage>
</organism>
<dbReference type="Proteomes" id="UP000253742">
    <property type="component" value="Unassembled WGS sequence"/>
</dbReference>
<dbReference type="GO" id="GO:0016747">
    <property type="term" value="F:acyltransferase activity, transferring groups other than amino-acyl groups"/>
    <property type="evidence" value="ECO:0007669"/>
    <property type="project" value="InterPro"/>
</dbReference>
<dbReference type="InterPro" id="IPR016181">
    <property type="entry name" value="Acyl_CoA_acyltransferase"/>
</dbReference>
<dbReference type="CDD" id="cd04301">
    <property type="entry name" value="NAT_SF"/>
    <property type="match status" value="1"/>
</dbReference>
<dbReference type="OrthoDB" id="4256927at2"/>
<evidence type="ECO:0000259" key="3">
    <source>
        <dbReference type="PROSITE" id="PS51186"/>
    </source>
</evidence>
<evidence type="ECO:0000313" key="4">
    <source>
        <dbReference type="EMBL" id="RDD91049.1"/>
    </source>
</evidence>
<protein>
    <submittedName>
        <fullName evidence="4">GNAT family N-acetyltransferase</fullName>
    </submittedName>
</protein>
<gene>
    <name evidence="4" type="ORF">DVZ84_02180</name>
</gene>
<proteinExistence type="predicted"/>
<accession>A0A369VKF7</accession>
<name>A0A369VKF7_9ACTN</name>
<keyword evidence="1 4" id="KW-0808">Transferase</keyword>
<reference evidence="4 5" key="1">
    <citation type="submission" date="2018-07" db="EMBL/GenBank/DDBJ databases">
        <title>Genome guided investigation of antibiotics producing actinomycetales strain isolated from a Macau mangrove ecosystem.</title>
        <authorList>
            <person name="Hu D."/>
        </authorList>
    </citation>
    <scope>NUCLEOTIDE SEQUENCE [LARGE SCALE GENOMIC DNA]</scope>
    <source>
        <strain evidence="4 5">2297</strain>
    </source>
</reference>
<evidence type="ECO:0000313" key="5">
    <source>
        <dbReference type="Proteomes" id="UP000253742"/>
    </source>
</evidence>
<dbReference type="InterPro" id="IPR050832">
    <property type="entry name" value="Bact_Acetyltransf"/>
</dbReference>
<dbReference type="PANTHER" id="PTHR43877">
    <property type="entry name" value="AMINOALKYLPHOSPHONATE N-ACETYLTRANSFERASE-RELATED-RELATED"/>
    <property type="match status" value="1"/>
</dbReference>
<dbReference type="Pfam" id="PF00583">
    <property type="entry name" value="Acetyltransf_1"/>
    <property type="match status" value="1"/>
</dbReference>
<dbReference type="EMBL" id="QQBH01000001">
    <property type="protein sequence ID" value="RDD91049.1"/>
    <property type="molecule type" value="Genomic_DNA"/>
</dbReference>
<feature type="domain" description="N-acetyltransferase" evidence="3">
    <location>
        <begin position="9"/>
        <end position="161"/>
    </location>
</feature>